<evidence type="ECO:0000256" key="13">
    <source>
        <dbReference type="ARBA" id="ARBA00023295"/>
    </source>
</evidence>
<keyword evidence="8" id="KW-0227">DNA damage</keyword>
<evidence type="ECO:0000256" key="2">
    <source>
        <dbReference type="ARBA" id="ARBA00001966"/>
    </source>
</evidence>
<dbReference type="AlphaFoldDB" id="A0A1Q2CHR7"/>
<dbReference type="PROSITE" id="PS00764">
    <property type="entry name" value="ENDONUCLEASE_III_1"/>
    <property type="match status" value="1"/>
</dbReference>
<name>A0A1Q2CHR7_9ACTN</name>
<dbReference type="STRING" id="1610493.RPIT_13000"/>
<gene>
    <name evidence="14" type="ORF">RPIT_13000</name>
</gene>
<keyword evidence="12" id="KW-0234">DNA repair</keyword>
<dbReference type="GO" id="GO:0046872">
    <property type="term" value="F:metal ion binding"/>
    <property type="evidence" value="ECO:0007669"/>
    <property type="project" value="UniProtKB-KW"/>
</dbReference>
<evidence type="ECO:0000256" key="11">
    <source>
        <dbReference type="ARBA" id="ARBA00023014"/>
    </source>
</evidence>
<dbReference type="InterPro" id="IPR044298">
    <property type="entry name" value="MIG/MutY"/>
</dbReference>
<proteinExistence type="inferred from homology"/>
<evidence type="ECO:0000313" key="14">
    <source>
        <dbReference type="EMBL" id="AQP45610.1"/>
    </source>
</evidence>
<evidence type="ECO:0000256" key="3">
    <source>
        <dbReference type="ARBA" id="ARBA00008343"/>
    </source>
</evidence>
<keyword evidence="6" id="KW-0004">4Fe-4S</keyword>
<dbReference type="GO" id="GO:0006298">
    <property type="term" value="P:mismatch repair"/>
    <property type="evidence" value="ECO:0007669"/>
    <property type="project" value="TreeGrafter"/>
</dbReference>
<keyword evidence="11" id="KW-0411">Iron-sulfur</keyword>
<dbReference type="GO" id="GO:0000701">
    <property type="term" value="F:purine-specific mismatch base pair DNA N-glycosylase activity"/>
    <property type="evidence" value="ECO:0007669"/>
    <property type="project" value="UniProtKB-EC"/>
</dbReference>
<dbReference type="InterPro" id="IPR000445">
    <property type="entry name" value="HhH_motif"/>
</dbReference>
<evidence type="ECO:0000256" key="4">
    <source>
        <dbReference type="ARBA" id="ARBA00012045"/>
    </source>
</evidence>
<dbReference type="KEGG" id="tfl:RPIT_13000"/>
<dbReference type="GO" id="GO:0051539">
    <property type="term" value="F:4 iron, 4 sulfur cluster binding"/>
    <property type="evidence" value="ECO:0007669"/>
    <property type="project" value="UniProtKB-KW"/>
</dbReference>
<dbReference type="GO" id="GO:0032357">
    <property type="term" value="F:oxidized purine DNA binding"/>
    <property type="evidence" value="ECO:0007669"/>
    <property type="project" value="TreeGrafter"/>
</dbReference>
<reference evidence="14 15" key="1">
    <citation type="journal article" date="2016" name="Int. J. Syst. Evol. Microbiol.">
        <title>Tessaracoccus flavus sp. nov., isolated from the drainage system of a lindane-producing factory.</title>
        <authorList>
            <person name="Kumari R."/>
            <person name="Singh P."/>
            <person name="Schumann P."/>
            <person name="Lal R."/>
        </authorList>
    </citation>
    <scope>NUCLEOTIDE SEQUENCE [LARGE SCALE GENOMIC DNA]</scope>
    <source>
        <strain evidence="14 15">RP1T</strain>
    </source>
</reference>
<dbReference type="PROSITE" id="PS01155">
    <property type="entry name" value="ENDONUCLEASE_III_2"/>
    <property type="match status" value="1"/>
</dbReference>
<dbReference type="GO" id="GO:0035485">
    <property type="term" value="F:adenine/guanine mispair binding"/>
    <property type="evidence" value="ECO:0007669"/>
    <property type="project" value="TreeGrafter"/>
</dbReference>
<dbReference type="EMBL" id="CP019605">
    <property type="protein sequence ID" value="AQP45610.1"/>
    <property type="molecule type" value="Genomic_DNA"/>
</dbReference>
<dbReference type="InterPro" id="IPR004036">
    <property type="entry name" value="Endonuclease-III-like_CS2"/>
</dbReference>
<evidence type="ECO:0000256" key="1">
    <source>
        <dbReference type="ARBA" id="ARBA00000843"/>
    </source>
</evidence>
<dbReference type="Proteomes" id="UP000188324">
    <property type="component" value="Chromosome"/>
</dbReference>
<dbReference type="PANTHER" id="PTHR42944:SF1">
    <property type="entry name" value="ADENINE DNA GLYCOSYLASE"/>
    <property type="match status" value="1"/>
</dbReference>
<dbReference type="CDD" id="cd00056">
    <property type="entry name" value="ENDO3c"/>
    <property type="match status" value="1"/>
</dbReference>
<comment type="catalytic activity">
    <reaction evidence="1">
        <text>Hydrolyzes free adenine bases from 7,8-dihydro-8-oxoguanine:adenine mismatched double-stranded DNA, leaving an apurinic site.</text>
        <dbReference type="EC" id="3.2.2.31"/>
    </reaction>
</comment>
<dbReference type="Pfam" id="PF00633">
    <property type="entry name" value="HHH"/>
    <property type="match status" value="1"/>
</dbReference>
<dbReference type="RefSeq" id="WP_077343819.1">
    <property type="nucleotide sequence ID" value="NZ_CP019605.1"/>
</dbReference>
<keyword evidence="9" id="KW-0378">Hydrolase</keyword>
<dbReference type="Pfam" id="PF10576">
    <property type="entry name" value="EndIII_4Fe-2S"/>
    <property type="match status" value="1"/>
</dbReference>
<evidence type="ECO:0000256" key="10">
    <source>
        <dbReference type="ARBA" id="ARBA00023004"/>
    </source>
</evidence>
<keyword evidence="10" id="KW-0408">Iron</keyword>
<dbReference type="GO" id="GO:0034039">
    <property type="term" value="F:8-oxo-7,8-dihydroguanine DNA N-glycosylase activity"/>
    <property type="evidence" value="ECO:0007669"/>
    <property type="project" value="TreeGrafter"/>
</dbReference>
<keyword evidence="7" id="KW-0479">Metal-binding</keyword>
<evidence type="ECO:0000256" key="7">
    <source>
        <dbReference type="ARBA" id="ARBA00022723"/>
    </source>
</evidence>
<evidence type="ECO:0000256" key="6">
    <source>
        <dbReference type="ARBA" id="ARBA00022485"/>
    </source>
</evidence>
<dbReference type="InterPro" id="IPR003265">
    <property type="entry name" value="HhH-GPD_domain"/>
</dbReference>
<dbReference type="SMART" id="SM00525">
    <property type="entry name" value="FES"/>
    <property type="match status" value="1"/>
</dbReference>
<dbReference type="GO" id="GO:0006284">
    <property type="term" value="P:base-excision repair"/>
    <property type="evidence" value="ECO:0007669"/>
    <property type="project" value="InterPro"/>
</dbReference>
<evidence type="ECO:0000256" key="9">
    <source>
        <dbReference type="ARBA" id="ARBA00022801"/>
    </source>
</evidence>
<dbReference type="Pfam" id="PF00730">
    <property type="entry name" value="HhH-GPD"/>
    <property type="match status" value="1"/>
</dbReference>
<dbReference type="InterPro" id="IPR004035">
    <property type="entry name" value="Endouclease-III_FeS-bd_BS"/>
</dbReference>
<accession>A0A1Q2CHR7</accession>
<dbReference type="InterPro" id="IPR003651">
    <property type="entry name" value="Endonuclease3_FeS-loop_motif"/>
</dbReference>
<evidence type="ECO:0000256" key="8">
    <source>
        <dbReference type="ARBA" id="ARBA00022763"/>
    </source>
</evidence>
<dbReference type="Gene3D" id="1.10.1670.10">
    <property type="entry name" value="Helix-hairpin-Helix base-excision DNA repair enzymes (C-terminal)"/>
    <property type="match status" value="1"/>
</dbReference>
<dbReference type="InterPro" id="IPR023170">
    <property type="entry name" value="HhH_base_excis_C"/>
</dbReference>
<sequence>MTARTAESQPHAEADVAVDGLFAPVATWFAANARDLPWRRAETTPWGVLVSEVMCQQTPAPRVAPLWEEWMERWPTAAALADAATADVLRAWGRLGYPRRALRLQETARAVDQLGGLPKDEAGLLALPGVGRYTAAAVVAFAYGRRSLVLDTNVRRVLARADGGVEFPHRHETAAERTRAWQFVPEDDAEAALWSASAMELGALVCTAKNPRCDQCPIADRCAWRAGGYPAWSGPERTAQPWEGTDRQCRGRIMAALRASSGPVSLADVAWPDQDQLASCAESLARDGLAVRVDGGLALP</sequence>
<dbReference type="PANTHER" id="PTHR42944">
    <property type="entry name" value="ADENINE DNA GLYCOSYLASE"/>
    <property type="match status" value="1"/>
</dbReference>
<dbReference type="InterPro" id="IPR011257">
    <property type="entry name" value="DNA_glycosylase"/>
</dbReference>
<keyword evidence="13" id="KW-0326">Glycosidase</keyword>
<evidence type="ECO:0000256" key="5">
    <source>
        <dbReference type="ARBA" id="ARBA00022023"/>
    </source>
</evidence>
<evidence type="ECO:0000256" key="12">
    <source>
        <dbReference type="ARBA" id="ARBA00023204"/>
    </source>
</evidence>
<keyword evidence="15" id="KW-1185">Reference proteome</keyword>
<comment type="cofactor">
    <cofactor evidence="2">
        <name>[4Fe-4S] cluster</name>
        <dbReference type="ChEBI" id="CHEBI:49883"/>
    </cofactor>
</comment>
<organism evidence="14 15">
    <name type="scientific">Tessaracoccus flavus</name>
    <dbReference type="NCBI Taxonomy" id="1610493"/>
    <lineage>
        <taxon>Bacteria</taxon>
        <taxon>Bacillati</taxon>
        <taxon>Actinomycetota</taxon>
        <taxon>Actinomycetes</taxon>
        <taxon>Propionibacteriales</taxon>
        <taxon>Propionibacteriaceae</taxon>
        <taxon>Tessaracoccus</taxon>
    </lineage>
</organism>
<comment type="similarity">
    <text evidence="3">Belongs to the Nth/MutY family.</text>
</comment>
<dbReference type="Gene3D" id="1.10.340.30">
    <property type="entry name" value="Hypothetical protein, domain 2"/>
    <property type="match status" value="1"/>
</dbReference>
<dbReference type="SMART" id="SM00478">
    <property type="entry name" value="ENDO3c"/>
    <property type="match status" value="1"/>
</dbReference>
<protein>
    <recommendedName>
        <fullName evidence="5">Adenine DNA glycosylase</fullName>
        <ecNumber evidence="4">3.2.2.31</ecNumber>
    </recommendedName>
</protein>
<dbReference type="EC" id="3.2.2.31" evidence="4"/>
<evidence type="ECO:0000313" key="15">
    <source>
        <dbReference type="Proteomes" id="UP000188324"/>
    </source>
</evidence>
<dbReference type="SUPFAM" id="SSF48150">
    <property type="entry name" value="DNA-glycosylase"/>
    <property type="match status" value="1"/>
</dbReference>